<protein>
    <submittedName>
        <fullName evidence="1">Uncharacterized protein</fullName>
    </submittedName>
</protein>
<evidence type="ECO:0000313" key="1">
    <source>
        <dbReference type="EMBL" id="GAG59800.1"/>
    </source>
</evidence>
<proteinExistence type="predicted"/>
<reference evidence="1" key="1">
    <citation type="journal article" date="2014" name="Front. Microbiol.">
        <title>High frequency of phylogenetically diverse reductive dehalogenase-homologous genes in deep subseafloor sedimentary metagenomes.</title>
        <authorList>
            <person name="Kawai M."/>
            <person name="Futagami T."/>
            <person name="Toyoda A."/>
            <person name="Takaki Y."/>
            <person name="Nishi S."/>
            <person name="Hori S."/>
            <person name="Arai W."/>
            <person name="Tsubouchi T."/>
            <person name="Morono Y."/>
            <person name="Uchiyama I."/>
            <person name="Ito T."/>
            <person name="Fujiyama A."/>
            <person name="Inagaki F."/>
            <person name="Takami H."/>
        </authorList>
    </citation>
    <scope>NUCLEOTIDE SEQUENCE</scope>
    <source>
        <strain evidence="1">Expedition CK06-06</strain>
    </source>
</reference>
<feature type="non-terminal residue" evidence="1">
    <location>
        <position position="1"/>
    </location>
</feature>
<name>X0YU75_9ZZZZ</name>
<dbReference type="Gene3D" id="2.30.130.10">
    <property type="entry name" value="PUA domain"/>
    <property type="match status" value="1"/>
</dbReference>
<dbReference type="AlphaFoldDB" id="X0YU75"/>
<dbReference type="GO" id="GO:0003723">
    <property type="term" value="F:RNA binding"/>
    <property type="evidence" value="ECO:0007669"/>
    <property type="project" value="InterPro"/>
</dbReference>
<gene>
    <name evidence="1" type="ORF">S01H4_12020</name>
</gene>
<sequence length="44" mass="4808">EVIVVNQRDDLLAIGKLMIPVPYVGSFQTGIAVKIRKGILNSKL</sequence>
<comment type="caution">
    <text evidence="1">The sequence shown here is derived from an EMBL/GenBank/DDBJ whole genome shotgun (WGS) entry which is preliminary data.</text>
</comment>
<organism evidence="1">
    <name type="scientific">marine sediment metagenome</name>
    <dbReference type="NCBI Taxonomy" id="412755"/>
    <lineage>
        <taxon>unclassified sequences</taxon>
        <taxon>metagenomes</taxon>
        <taxon>ecological metagenomes</taxon>
    </lineage>
</organism>
<dbReference type="EMBL" id="BART01005015">
    <property type="protein sequence ID" value="GAG59800.1"/>
    <property type="molecule type" value="Genomic_DNA"/>
</dbReference>
<accession>X0YU75</accession>
<dbReference type="InterPro" id="IPR036974">
    <property type="entry name" value="PUA_sf"/>
</dbReference>